<keyword evidence="3" id="KW-1185">Reference proteome</keyword>
<dbReference type="PROSITE" id="PS51819">
    <property type="entry name" value="VOC"/>
    <property type="match status" value="1"/>
</dbReference>
<dbReference type="InterPro" id="IPR050383">
    <property type="entry name" value="GlyoxalaseI/FosfomycinResist"/>
</dbReference>
<dbReference type="PANTHER" id="PTHR21366:SF31">
    <property type="entry name" value="METALLOTHIOL TRANSFERASE FOSB"/>
    <property type="match status" value="1"/>
</dbReference>
<dbReference type="EMBL" id="BNEA01000007">
    <property type="protein sequence ID" value="GHI52075.1"/>
    <property type="molecule type" value="Genomic_DNA"/>
</dbReference>
<dbReference type="InterPro" id="IPR029068">
    <property type="entry name" value="Glyas_Bleomycin-R_OHBP_Dase"/>
</dbReference>
<dbReference type="Gene3D" id="3.10.180.10">
    <property type="entry name" value="2,3-Dihydroxybiphenyl 1,2-Dioxygenase, domain 1"/>
    <property type="match status" value="1"/>
</dbReference>
<name>A0ABQ3R893_STRRR</name>
<sequence length="147" mass="16416">MTAPVTARWSHVGLNCADQDATEEFYTRWFGFRRARVIEDDDVRVVFLRSGDVYLELFRSANPPLLTSGDDGPDHPGIARHLAFQVDDVDAFWREAEGELTLSLGPLAFDSVIPGWKTIWVTDPDGVVVEVSQGYRDQTPAELAAYS</sequence>
<dbReference type="Pfam" id="PF00903">
    <property type="entry name" value="Glyoxalase"/>
    <property type="match status" value="1"/>
</dbReference>
<evidence type="ECO:0000259" key="1">
    <source>
        <dbReference type="PROSITE" id="PS51819"/>
    </source>
</evidence>
<dbReference type="Proteomes" id="UP000646738">
    <property type="component" value="Unassembled WGS sequence"/>
</dbReference>
<evidence type="ECO:0000313" key="2">
    <source>
        <dbReference type="EMBL" id="GHI52075.1"/>
    </source>
</evidence>
<gene>
    <name evidence="2" type="ORF">Srubr_19210</name>
</gene>
<dbReference type="SUPFAM" id="SSF54593">
    <property type="entry name" value="Glyoxalase/Bleomycin resistance protein/Dihydroxybiphenyl dioxygenase"/>
    <property type="match status" value="1"/>
</dbReference>
<comment type="caution">
    <text evidence="2">The sequence shown here is derived from an EMBL/GenBank/DDBJ whole genome shotgun (WGS) entry which is preliminary data.</text>
</comment>
<feature type="domain" description="VOC" evidence="1">
    <location>
        <begin position="8"/>
        <end position="134"/>
    </location>
</feature>
<dbReference type="PANTHER" id="PTHR21366">
    <property type="entry name" value="GLYOXALASE FAMILY PROTEIN"/>
    <property type="match status" value="1"/>
</dbReference>
<accession>A0ABQ3R893</accession>
<organism evidence="2 3">
    <name type="scientific">Streptomyces rubradiris</name>
    <name type="common">Streptomyces achromogenes subsp. rubradiris</name>
    <dbReference type="NCBI Taxonomy" id="285531"/>
    <lineage>
        <taxon>Bacteria</taxon>
        <taxon>Bacillati</taxon>
        <taxon>Actinomycetota</taxon>
        <taxon>Actinomycetes</taxon>
        <taxon>Kitasatosporales</taxon>
        <taxon>Streptomycetaceae</taxon>
        <taxon>Streptomyces</taxon>
    </lineage>
</organism>
<dbReference type="RefSeq" id="WP_189997685.1">
    <property type="nucleotide sequence ID" value="NZ_BNCB01000016.1"/>
</dbReference>
<dbReference type="InterPro" id="IPR037523">
    <property type="entry name" value="VOC_core"/>
</dbReference>
<dbReference type="CDD" id="cd06587">
    <property type="entry name" value="VOC"/>
    <property type="match status" value="1"/>
</dbReference>
<protein>
    <recommendedName>
        <fullName evidence="1">VOC domain-containing protein</fullName>
    </recommendedName>
</protein>
<proteinExistence type="predicted"/>
<dbReference type="InterPro" id="IPR004360">
    <property type="entry name" value="Glyas_Fos-R_dOase_dom"/>
</dbReference>
<reference evidence="3" key="1">
    <citation type="submission" date="2023-07" db="EMBL/GenBank/DDBJ databases">
        <title>Whole genome shotgun sequence of Streptomyces achromogenes subsp. rubradiris NBRC 14000.</title>
        <authorList>
            <person name="Komaki H."/>
            <person name="Tamura T."/>
        </authorList>
    </citation>
    <scope>NUCLEOTIDE SEQUENCE [LARGE SCALE GENOMIC DNA]</scope>
    <source>
        <strain evidence="3">NBRC 14000</strain>
    </source>
</reference>
<evidence type="ECO:0000313" key="3">
    <source>
        <dbReference type="Proteomes" id="UP000646738"/>
    </source>
</evidence>